<sequence>MAATTIDNPYGGHASHVYKYTQADGVTGKTNNVLRIFYSLIAALNDTPEGQLDPPSVVLPVVTQCNRYFWYLSTVPTFLAKRPQVQPALPLDPPRTYTSRYASIKRGIRRVRPVFRIVKRPWIGI</sequence>
<dbReference type="AlphaFoldDB" id="A0A9D4FUM4"/>
<proteinExistence type="predicted"/>
<keyword evidence="2" id="KW-1185">Reference proteome</keyword>
<name>A0A9D4FUM4_DREPO</name>
<evidence type="ECO:0000313" key="1">
    <source>
        <dbReference type="EMBL" id="KAH3805298.1"/>
    </source>
</evidence>
<dbReference type="Proteomes" id="UP000828390">
    <property type="component" value="Unassembled WGS sequence"/>
</dbReference>
<organism evidence="1 2">
    <name type="scientific">Dreissena polymorpha</name>
    <name type="common">Zebra mussel</name>
    <name type="synonym">Mytilus polymorpha</name>
    <dbReference type="NCBI Taxonomy" id="45954"/>
    <lineage>
        <taxon>Eukaryota</taxon>
        <taxon>Metazoa</taxon>
        <taxon>Spiralia</taxon>
        <taxon>Lophotrochozoa</taxon>
        <taxon>Mollusca</taxon>
        <taxon>Bivalvia</taxon>
        <taxon>Autobranchia</taxon>
        <taxon>Heteroconchia</taxon>
        <taxon>Euheterodonta</taxon>
        <taxon>Imparidentia</taxon>
        <taxon>Neoheterodontei</taxon>
        <taxon>Myida</taxon>
        <taxon>Dreissenoidea</taxon>
        <taxon>Dreissenidae</taxon>
        <taxon>Dreissena</taxon>
    </lineage>
</organism>
<comment type="caution">
    <text evidence="1">The sequence shown here is derived from an EMBL/GenBank/DDBJ whole genome shotgun (WGS) entry which is preliminary data.</text>
</comment>
<gene>
    <name evidence="1" type="ORF">DPMN_133596</name>
</gene>
<dbReference type="EMBL" id="JAIWYP010000006">
    <property type="protein sequence ID" value="KAH3805298.1"/>
    <property type="molecule type" value="Genomic_DNA"/>
</dbReference>
<accession>A0A9D4FUM4</accession>
<protein>
    <submittedName>
        <fullName evidence="1">Uncharacterized protein</fullName>
    </submittedName>
</protein>
<reference evidence="1" key="1">
    <citation type="journal article" date="2019" name="bioRxiv">
        <title>The Genome of the Zebra Mussel, Dreissena polymorpha: A Resource for Invasive Species Research.</title>
        <authorList>
            <person name="McCartney M.A."/>
            <person name="Auch B."/>
            <person name="Kono T."/>
            <person name="Mallez S."/>
            <person name="Zhang Y."/>
            <person name="Obille A."/>
            <person name="Becker A."/>
            <person name="Abrahante J.E."/>
            <person name="Garbe J."/>
            <person name="Badalamenti J.P."/>
            <person name="Herman A."/>
            <person name="Mangelson H."/>
            <person name="Liachko I."/>
            <person name="Sullivan S."/>
            <person name="Sone E.D."/>
            <person name="Koren S."/>
            <person name="Silverstein K.A.T."/>
            <person name="Beckman K.B."/>
            <person name="Gohl D.M."/>
        </authorList>
    </citation>
    <scope>NUCLEOTIDE SEQUENCE</scope>
    <source>
        <strain evidence="1">Duluth1</strain>
        <tissue evidence="1">Whole animal</tissue>
    </source>
</reference>
<evidence type="ECO:0000313" key="2">
    <source>
        <dbReference type="Proteomes" id="UP000828390"/>
    </source>
</evidence>
<reference evidence="1" key="2">
    <citation type="submission" date="2020-11" db="EMBL/GenBank/DDBJ databases">
        <authorList>
            <person name="McCartney M.A."/>
            <person name="Auch B."/>
            <person name="Kono T."/>
            <person name="Mallez S."/>
            <person name="Becker A."/>
            <person name="Gohl D.M."/>
            <person name="Silverstein K.A.T."/>
            <person name="Koren S."/>
            <person name="Bechman K.B."/>
            <person name="Herman A."/>
            <person name="Abrahante J.E."/>
            <person name="Garbe J."/>
        </authorList>
    </citation>
    <scope>NUCLEOTIDE SEQUENCE</scope>
    <source>
        <strain evidence="1">Duluth1</strain>
        <tissue evidence="1">Whole animal</tissue>
    </source>
</reference>